<gene>
    <name evidence="1" type="ORF">BDM02DRAFT_3111788</name>
</gene>
<dbReference type="EMBL" id="MU117982">
    <property type="protein sequence ID" value="KAF9650739.1"/>
    <property type="molecule type" value="Genomic_DNA"/>
</dbReference>
<protein>
    <submittedName>
        <fullName evidence="1">Uncharacterized protein</fullName>
    </submittedName>
</protein>
<organism evidence="1 2">
    <name type="scientific">Thelephora ganbajun</name>
    <name type="common">Ganba fungus</name>
    <dbReference type="NCBI Taxonomy" id="370292"/>
    <lineage>
        <taxon>Eukaryota</taxon>
        <taxon>Fungi</taxon>
        <taxon>Dikarya</taxon>
        <taxon>Basidiomycota</taxon>
        <taxon>Agaricomycotina</taxon>
        <taxon>Agaricomycetes</taxon>
        <taxon>Thelephorales</taxon>
        <taxon>Thelephoraceae</taxon>
        <taxon>Thelephora</taxon>
    </lineage>
</organism>
<name>A0ACB6ZMJ5_THEGA</name>
<reference evidence="1" key="1">
    <citation type="submission" date="2019-10" db="EMBL/GenBank/DDBJ databases">
        <authorList>
            <consortium name="DOE Joint Genome Institute"/>
            <person name="Kuo A."/>
            <person name="Miyauchi S."/>
            <person name="Kiss E."/>
            <person name="Drula E."/>
            <person name="Kohler A."/>
            <person name="Sanchez-Garcia M."/>
            <person name="Andreopoulos B."/>
            <person name="Barry K.W."/>
            <person name="Bonito G."/>
            <person name="Buee M."/>
            <person name="Carver A."/>
            <person name="Chen C."/>
            <person name="Cichocki N."/>
            <person name="Clum A."/>
            <person name="Culley D."/>
            <person name="Crous P.W."/>
            <person name="Fauchery L."/>
            <person name="Girlanda M."/>
            <person name="Hayes R."/>
            <person name="Keri Z."/>
            <person name="Labutti K."/>
            <person name="Lipzen A."/>
            <person name="Lombard V."/>
            <person name="Magnuson J."/>
            <person name="Maillard F."/>
            <person name="Morin E."/>
            <person name="Murat C."/>
            <person name="Nolan M."/>
            <person name="Ohm R."/>
            <person name="Pangilinan J."/>
            <person name="Pereira M."/>
            <person name="Perotto S."/>
            <person name="Peter M."/>
            <person name="Riley R."/>
            <person name="Sitrit Y."/>
            <person name="Stielow B."/>
            <person name="Szollosi G."/>
            <person name="Zifcakova L."/>
            <person name="Stursova M."/>
            <person name="Spatafora J.W."/>
            <person name="Tedersoo L."/>
            <person name="Vaario L.-M."/>
            <person name="Yamada A."/>
            <person name="Yan M."/>
            <person name="Wang P."/>
            <person name="Xu J."/>
            <person name="Bruns T."/>
            <person name="Baldrian P."/>
            <person name="Vilgalys R."/>
            <person name="Henrissat B."/>
            <person name="Grigoriev I.V."/>
            <person name="Hibbett D."/>
            <person name="Nagy L.G."/>
            <person name="Martin F.M."/>
        </authorList>
    </citation>
    <scope>NUCLEOTIDE SEQUENCE</scope>
    <source>
        <strain evidence="1">P2</strain>
    </source>
</reference>
<sequence>MRGKISISTPIPPPRVGFNRMQDVGRANPAAHLSHPITEIIPVRPGYTLSGSSFLLPVLI</sequence>
<dbReference type="Proteomes" id="UP000886501">
    <property type="component" value="Unassembled WGS sequence"/>
</dbReference>
<accession>A0ACB6ZMJ5</accession>
<evidence type="ECO:0000313" key="1">
    <source>
        <dbReference type="EMBL" id="KAF9650739.1"/>
    </source>
</evidence>
<keyword evidence="2" id="KW-1185">Reference proteome</keyword>
<reference evidence="1" key="2">
    <citation type="journal article" date="2020" name="Nat. Commun.">
        <title>Large-scale genome sequencing of mycorrhizal fungi provides insights into the early evolution of symbiotic traits.</title>
        <authorList>
            <person name="Miyauchi S."/>
            <person name="Kiss E."/>
            <person name="Kuo A."/>
            <person name="Drula E."/>
            <person name="Kohler A."/>
            <person name="Sanchez-Garcia M."/>
            <person name="Morin E."/>
            <person name="Andreopoulos B."/>
            <person name="Barry K.W."/>
            <person name="Bonito G."/>
            <person name="Buee M."/>
            <person name="Carver A."/>
            <person name="Chen C."/>
            <person name="Cichocki N."/>
            <person name="Clum A."/>
            <person name="Culley D."/>
            <person name="Crous P.W."/>
            <person name="Fauchery L."/>
            <person name="Girlanda M."/>
            <person name="Hayes R.D."/>
            <person name="Keri Z."/>
            <person name="LaButti K."/>
            <person name="Lipzen A."/>
            <person name="Lombard V."/>
            <person name="Magnuson J."/>
            <person name="Maillard F."/>
            <person name="Murat C."/>
            <person name="Nolan M."/>
            <person name="Ohm R.A."/>
            <person name="Pangilinan J."/>
            <person name="Pereira M.F."/>
            <person name="Perotto S."/>
            <person name="Peter M."/>
            <person name="Pfister S."/>
            <person name="Riley R."/>
            <person name="Sitrit Y."/>
            <person name="Stielow J.B."/>
            <person name="Szollosi G."/>
            <person name="Zifcakova L."/>
            <person name="Stursova M."/>
            <person name="Spatafora J.W."/>
            <person name="Tedersoo L."/>
            <person name="Vaario L.M."/>
            <person name="Yamada A."/>
            <person name="Yan M."/>
            <person name="Wang P."/>
            <person name="Xu J."/>
            <person name="Bruns T."/>
            <person name="Baldrian P."/>
            <person name="Vilgalys R."/>
            <person name="Dunand C."/>
            <person name="Henrissat B."/>
            <person name="Grigoriev I.V."/>
            <person name="Hibbett D."/>
            <person name="Nagy L.G."/>
            <person name="Martin F.M."/>
        </authorList>
    </citation>
    <scope>NUCLEOTIDE SEQUENCE</scope>
    <source>
        <strain evidence="1">P2</strain>
    </source>
</reference>
<evidence type="ECO:0000313" key="2">
    <source>
        <dbReference type="Proteomes" id="UP000886501"/>
    </source>
</evidence>
<proteinExistence type="predicted"/>
<comment type="caution">
    <text evidence="1">The sequence shown here is derived from an EMBL/GenBank/DDBJ whole genome shotgun (WGS) entry which is preliminary data.</text>
</comment>